<dbReference type="SUPFAM" id="SSF55486">
    <property type="entry name" value="Metalloproteases ('zincins'), catalytic domain"/>
    <property type="match status" value="2"/>
</dbReference>
<protein>
    <recommendedName>
        <fullName evidence="1">Peptidase M13 C-terminal domain-containing protein</fullName>
    </recommendedName>
</protein>
<dbReference type="PANTHER" id="PTHR11733:SF241">
    <property type="entry name" value="GH26575P-RELATED"/>
    <property type="match status" value="1"/>
</dbReference>
<dbReference type="EMBL" id="JABSTV010001250">
    <property type="protein sequence ID" value="KAH7955575.1"/>
    <property type="molecule type" value="Genomic_DNA"/>
</dbReference>
<keyword evidence="3" id="KW-1185">Reference proteome</keyword>
<organism evidence="2 3">
    <name type="scientific">Rhipicephalus sanguineus</name>
    <name type="common">Brown dog tick</name>
    <name type="synonym">Ixodes sanguineus</name>
    <dbReference type="NCBI Taxonomy" id="34632"/>
    <lineage>
        <taxon>Eukaryota</taxon>
        <taxon>Metazoa</taxon>
        <taxon>Ecdysozoa</taxon>
        <taxon>Arthropoda</taxon>
        <taxon>Chelicerata</taxon>
        <taxon>Arachnida</taxon>
        <taxon>Acari</taxon>
        <taxon>Parasitiformes</taxon>
        <taxon>Ixodida</taxon>
        <taxon>Ixodoidea</taxon>
        <taxon>Ixodidae</taxon>
        <taxon>Rhipicephalinae</taxon>
        <taxon>Rhipicephalus</taxon>
        <taxon>Rhipicephalus</taxon>
    </lineage>
</organism>
<dbReference type="GO" id="GO:0004222">
    <property type="term" value="F:metalloendopeptidase activity"/>
    <property type="evidence" value="ECO:0007669"/>
    <property type="project" value="InterPro"/>
</dbReference>
<gene>
    <name evidence="2" type="ORF">HPB52_001381</name>
</gene>
<dbReference type="Pfam" id="PF01431">
    <property type="entry name" value="Peptidase_M13"/>
    <property type="match status" value="1"/>
</dbReference>
<feature type="domain" description="Peptidase M13 C-terminal" evidence="1">
    <location>
        <begin position="457"/>
        <end position="594"/>
    </location>
</feature>
<dbReference type="InterPro" id="IPR000718">
    <property type="entry name" value="Peptidase_M13"/>
</dbReference>
<dbReference type="AlphaFoldDB" id="A0A9D4PTQ0"/>
<dbReference type="GO" id="GO:0016485">
    <property type="term" value="P:protein processing"/>
    <property type="evidence" value="ECO:0007669"/>
    <property type="project" value="TreeGrafter"/>
</dbReference>
<reference evidence="2" key="2">
    <citation type="submission" date="2021-09" db="EMBL/GenBank/DDBJ databases">
        <authorList>
            <person name="Jia N."/>
            <person name="Wang J."/>
            <person name="Shi W."/>
            <person name="Du L."/>
            <person name="Sun Y."/>
            <person name="Zhan W."/>
            <person name="Jiang J."/>
            <person name="Wang Q."/>
            <person name="Zhang B."/>
            <person name="Ji P."/>
            <person name="Sakyi L.B."/>
            <person name="Cui X."/>
            <person name="Yuan T."/>
            <person name="Jiang B."/>
            <person name="Yang W."/>
            <person name="Lam T.T.-Y."/>
            <person name="Chang Q."/>
            <person name="Ding S."/>
            <person name="Wang X."/>
            <person name="Zhu J."/>
            <person name="Ruan X."/>
            <person name="Zhao L."/>
            <person name="Wei J."/>
            <person name="Que T."/>
            <person name="Du C."/>
            <person name="Cheng J."/>
            <person name="Dai P."/>
            <person name="Han X."/>
            <person name="Huang E."/>
            <person name="Gao Y."/>
            <person name="Liu J."/>
            <person name="Shao H."/>
            <person name="Ye R."/>
            <person name="Li L."/>
            <person name="Wei W."/>
            <person name="Wang X."/>
            <person name="Wang C."/>
            <person name="Huo Q."/>
            <person name="Li W."/>
            <person name="Guo W."/>
            <person name="Chen H."/>
            <person name="Chen S."/>
            <person name="Zhou L."/>
            <person name="Zhou L."/>
            <person name="Ni X."/>
            <person name="Tian J."/>
            <person name="Zhou Y."/>
            <person name="Sheng Y."/>
            <person name="Liu T."/>
            <person name="Pan Y."/>
            <person name="Xia L."/>
            <person name="Li J."/>
            <person name="Zhao F."/>
            <person name="Cao W."/>
        </authorList>
    </citation>
    <scope>NUCLEOTIDE SEQUENCE</scope>
    <source>
        <strain evidence="2">Rsan-2018</strain>
        <tissue evidence="2">Larvae</tissue>
    </source>
</reference>
<name>A0A9D4PTQ0_RHISA</name>
<sequence>MWLHSKCKSAHLNKNDEDQLSDWAEILGALQLSAWPYLSFEGDIVNVVAAGDRYLMLRSLFSVIVLRSNHSKYSCDIVLKEPETYLKRYSRRPRSNLMKQYEDIIFGAIMRYSNPFTGALVSRQISKLEMTLKNLTYLDDVRPETLVKGVTAIRMLPKSDRWDWLKYMALLFHAEQNVIGSTVAVVEDPVFFSQFSSIFDIENYRTAIANYVGFKAMVTVAPLMPPGYAELYELGYGYEILKLEPQLLACTLLLEHMYRYGVGIAAKLTLSQEFASVYRRHLDAQLQDLFNETRVVFRQMLGFGQSWFSASDLEQVLRKLDRLSIVFGTQDNFVQYEEYRQTPPLPRGPNDTLLGTAFTMFSRASSLYWNAWNSRYTTERAYDNAYHMSVFDWGYEYQLGNNLVFLPNAIVAFLTTVSNKIPFQQYPVVLVHVVRGVLKALLRSNSAFVDGHILRGSWWSAATVDTSENATKCIQRQYRAAAAAEFGWEQPSEERWSVARIEEAFLDNAVLLPLYELYERALSSHNATDMFYQLPDRRVTMRELFFYNYVVEFCDDGNNESRRAQYWLGITPSNWRVNIPLLNFPIFRKAFACSAWKQPQQYCHTWKNIGL</sequence>
<dbReference type="PANTHER" id="PTHR11733">
    <property type="entry name" value="ZINC METALLOPROTEASE FAMILY M13 NEPRILYSIN-RELATED"/>
    <property type="match status" value="1"/>
</dbReference>
<reference evidence="2" key="1">
    <citation type="journal article" date="2020" name="Cell">
        <title>Large-Scale Comparative Analyses of Tick Genomes Elucidate Their Genetic Diversity and Vector Capacities.</title>
        <authorList>
            <consortium name="Tick Genome and Microbiome Consortium (TIGMIC)"/>
            <person name="Jia N."/>
            <person name="Wang J."/>
            <person name="Shi W."/>
            <person name="Du L."/>
            <person name="Sun Y."/>
            <person name="Zhan W."/>
            <person name="Jiang J.F."/>
            <person name="Wang Q."/>
            <person name="Zhang B."/>
            <person name="Ji P."/>
            <person name="Bell-Sakyi L."/>
            <person name="Cui X.M."/>
            <person name="Yuan T.T."/>
            <person name="Jiang B.G."/>
            <person name="Yang W.F."/>
            <person name="Lam T.T."/>
            <person name="Chang Q.C."/>
            <person name="Ding S.J."/>
            <person name="Wang X.J."/>
            <person name="Zhu J.G."/>
            <person name="Ruan X.D."/>
            <person name="Zhao L."/>
            <person name="Wei J.T."/>
            <person name="Ye R.Z."/>
            <person name="Que T.C."/>
            <person name="Du C.H."/>
            <person name="Zhou Y.H."/>
            <person name="Cheng J.X."/>
            <person name="Dai P.F."/>
            <person name="Guo W.B."/>
            <person name="Han X.H."/>
            <person name="Huang E.J."/>
            <person name="Li L.F."/>
            <person name="Wei W."/>
            <person name="Gao Y.C."/>
            <person name="Liu J.Z."/>
            <person name="Shao H.Z."/>
            <person name="Wang X."/>
            <person name="Wang C.C."/>
            <person name="Yang T.C."/>
            <person name="Huo Q.B."/>
            <person name="Li W."/>
            <person name="Chen H.Y."/>
            <person name="Chen S.E."/>
            <person name="Zhou L.G."/>
            <person name="Ni X.B."/>
            <person name="Tian J.H."/>
            <person name="Sheng Y."/>
            <person name="Liu T."/>
            <person name="Pan Y.S."/>
            <person name="Xia L.Y."/>
            <person name="Li J."/>
            <person name="Zhao F."/>
            <person name="Cao W.C."/>
        </authorList>
    </citation>
    <scope>NUCLEOTIDE SEQUENCE</scope>
    <source>
        <strain evidence="2">Rsan-2018</strain>
    </source>
</reference>
<dbReference type="InterPro" id="IPR024079">
    <property type="entry name" value="MetalloPept_cat_dom_sf"/>
</dbReference>
<comment type="caution">
    <text evidence="2">The sequence shown here is derived from an EMBL/GenBank/DDBJ whole genome shotgun (WGS) entry which is preliminary data.</text>
</comment>
<dbReference type="Proteomes" id="UP000821837">
    <property type="component" value="Unassembled WGS sequence"/>
</dbReference>
<proteinExistence type="predicted"/>
<dbReference type="InterPro" id="IPR018497">
    <property type="entry name" value="Peptidase_M13_C"/>
</dbReference>
<dbReference type="VEuPathDB" id="VectorBase:RSAN_045282"/>
<dbReference type="PROSITE" id="PS51885">
    <property type="entry name" value="NEPRILYSIN"/>
    <property type="match status" value="1"/>
</dbReference>
<dbReference type="Gene3D" id="3.40.390.10">
    <property type="entry name" value="Collagenase (Catalytic Domain)"/>
    <property type="match status" value="1"/>
</dbReference>
<dbReference type="GO" id="GO:0005886">
    <property type="term" value="C:plasma membrane"/>
    <property type="evidence" value="ECO:0007669"/>
    <property type="project" value="TreeGrafter"/>
</dbReference>
<evidence type="ECO:0000313" key="2">
    <source>
        <dbReference type="EMBL" id="KAH7955575.1"/>
    </source>
</evidence>
<evidence type="ECO:0000313" key="3">
    <source>
        <dbReference type="Proteomes" id="UP000821837"/>
    </source>
</evidence>
<evidence type="ECO:0000259" key="1">
    <source>
        <dbReference type="Pfam" id="PF01431"/>
    </source>
</evidence>
<dbReference type="InterPro" id="IPR042089">
    <property type="entry name" value="Peptidase_M13_dom_2"/>
</dbReference>
<accession>A0A9D4PTQ0</accession>
<dbReference type="Gene3D" id="1.10.1380.10">
    <property type="entry name" value="Neutral endopeptidase , domain2"/>
    <property type="match status" value="1"/>
</dbReference>